<gene>
    <name evidence="3" type="ORF">P171DRAFT_467633</name>
</gene>
<accession>A0A9P4P587</accession>
<dbReference type="InterPro" id="IPR036291">
    <property type="entry name" value="NAD(P)-bd_dom_sf"/>
</dbReference>
<comment type="similarity">
    <text evidence="1">Belongs to the short-chain dehydrogenases/reductases (SDR) family.</text>
</comment>
<dbReference type="AlphaFoldDB" id="A0A9P4P587"/>
<name>A0A9P4P587_9PLEO</name>
<organism evidence="3 4">
    <name type="scientific">Karstenula rhodostoma CBS 690.94</name>
    <dbReference type="NCBI Taxonomy" id="1392251"/>
    <lineage>
        <taxon>Eukaryota</taxon>
        <taxon>Fungi</taxon>
        <taxon>Dikarya</taxon>
        <taxon>Ascomycota</taxon>
        <taxon>Pezizomycotina</taxon>
        <taxon>Dothideomycetes</taxon>
        <taxon>Pleosporomycetidae</taxon>
        <taxon>Pleosporales</taxon>
        <taxon>Massarineae</taxon>
        <taxon>Didymosphaeriaceae</taxon>
        <taxon>Karstenula</taxon>
    </lineage>
</organism>
<sequence>MKNIQARADFDPAKEVPSLEGKVLFITGGTAGIGAETARTLAPHGPSHIYITGRNRKAADTLIGEIQGGHASVGMTFIEVDFTSLASVKEGVQKGFKHERLDVLMCTAGVMAQPAVLSKDGYEIQFAINHLAHAMVIDILLPTLLRTARAPSSDVRILSTTSMGYGFHPNNGISFAELDSRNPMSRFMLGAWVRYGHSKLANILYPAELARRYPEITSLSIHPGVVGTDLVYNQHWQTRWFIHITCWLSGLKYLTPHQGCWNQVYCATVAKKEELVNGGFYYPVGLHAPDKLDKTATDVNLAGKLFKWTQDVLQKF</sequence>
<dbReference type="PANTHER" id="PTHR24320">
    <property type="entry name" value="RETINOL DEHYDROGENASE"/>
    <property type="match status" value="1"/>
</dbReference>
<evidence type="ECO:0000256" key="2">
    <source>
        <dbReference type="ARBA" id="ARBA00023002"/>
    </source>
</evidence>
<comment type="caution">
    <text evidence="3">The sequence shown here is derived from an EMBL/GenBank/DDBJ whole genome shotgun (WGS) entry which is preliminary data.</text>
</comment>
<dbReference type="InterPro" id="IPR002347">
    <property type="entry name" value="SDR_fam"/>
</dbReference>
<dbReference type="OrthoDB" id="191139at2759"/>
<evidence type="ECO:0000313" key="4">
    <source>
        <dbReference type="Proteomes" id="UP000799764"/>
    </source>
</evidence>
<dbReference type="EMBL" id="MU001515">
    <property type="protein sequence ID" value="KAF2437595.1"/>
    <property type="molecule type" value="Genomic_DNA"/>
</dbReference>
<dbReference type="SUPFAM" id="SSF51735">
    <property type="entry name" value="NAD(P)-binding Rossmann-fold domains"/>
    <property type="match status" value="1"/>
</dbReference>
<evidence type="ECO:0000256" key="1">
    <source>
        <dbReference type="ARBA" id="ARBA00006484"/>
    </source>
</evidence>
<dbReference type="Gene3D" id="3.40.50.720">
    <property type="entry name" value="NAD(P)-binding Rossmann-like Domain"/>
    <property type="match status" value="1"/>
</dbReference>
<reference evidence="3" key="1">
    <citation type="journal article" date="2020" name="Stud. Mycol.">
        <title>101 Dothideomycetes genomes: a test case for predicting lifestyles and emergence of pathogens.</title>
        <authorList>
            <person name="Haridas S."/>
            <person name="Albert R."/>
            <person name="Binder M."/>
            <person name="Bloem J."/>
            <person name="Labutti K."/>
            <person name="Salamov A."/>
            <person name="Andreopoulos B."/>
            <person name="Baker S."/>
            <person name="Barry K."/>
            <person name="Bills G."/>
            <person name="Bluhm B."/>
            <person name="Cannon C."/>
            <person name="Castanera R."/>
            <person name="Culley D."/>
            <person name="Daum C."/>
            <person name="Ezra D."/>
            <person name="Gonzalez J."/>
            <person name="Henrissat B."/>
            <person name="Kuo A."/>
            <person name="Liang C."/>
            <person name="Lipzen A."/>
            <person name="Lutzoni F."/>
            <person name="Magnuson J."/>
            <person name="Mondo S."/>
            <person name="Nolan M."/>
            <person name="Ohm R."/>
            <person name="Pangilinan J."/>
            <person name="Park H.-J."/>
            <person name="Ramirez L."/>
            <person name="Alfaro M."/>
            <person name="Sun H."/>
            <person name="Tritt A."/>
            <person name="Yoshinaga Y."/>
            <person name="Zwiers L.-H."/>
            <person name="Turgeon B."/>
            <person name="Goodwin S."/>
            <person name="Spatafora J."/>
            <person name="Crous P."/>
            <person name="Grigoriev I."/>
        </authorList>
    </citation>
    <scope>NUCLEOTIDE SEQUENCE</scope>
    <source>
        <strain evidence="3">CBS 690.94</strain>
    </source>
</reference>
<dbReference type="GO" id="GO:0016491">
    <property type="term" value="F:oxidoreductase activity"/>
    <property type="evidence" value="ECO:0007669"/>
    <property type="project" value="UniProtKB-KW"/>
</dbReference>
<proteinExistence type="inferred from homology"/>
<dbReference type="PANTHER" id="PTHR24320:SF154">
    <property type="entry name" value="OXIDOREDUCTASE, SHORT-CHAIN DEHYDROGENASE_REDUCTASE FAMILY (AFU_ORTHOLOGUE AFUA_2G04560)"/>
    <property type="match status" value="1"/>
</dbReference>
<protein>
    <submittedName>
        <fullName evidence="3">Oxidoreductase</fullName>
    </submittedName>
</protein>
<keyword evidence="2" id="KW-0560">Oxidoreductase</keyword>
<dbReference type="Proteomes" id="UP000799764">
    <property type="component" value="Unassembled WGS sequence"/>
</dbReference>
<dbReference type="PRINTS" id="PR00081">
    <property type="entry name" value="GDHRDH"/>
</dbReference>
<keyword evidence="4" id="KW-1185">Reference proteome</keyword>
<evidence type="ECO:0000313" key="3">
    <source>
        <dbReference type="EMBL" id="KAF2437595.1"/>
    </source>
</evidence>
<dbReference type="Pfam" id="PF00106">
    <property type="entry name" value="adh_short"/>
    <property type="match status" value="1"/>
</dbReference>